<protein>
    <submittedName>
        <fullName evidence="2">13875_t:CDS:1</fullName>
    </submittedName>
</protein>
<proteinExistence type="predicted"/>
<dbReference type="Proteomes" id="UP000789570">
    <property type="component" value="Unassembled WGS sequence"/>
</dbReference>
<reference evidence="2" key="1">
    <citation type="submission" date="2021-06" db="EMBL/GenBank/DDBJ databases">
        <authorList>
            <person name="Kallberg Y."/>
            <person name="Tangrot J."/>
            <person name="Rosling A."/>
        </authorList>
    </citation>
    <scope>NUCLEOTIDE SEQUENCE</scope>
    <source>
        <strain evidence="2">UK204</strain>
    </source>
</reference>
<feature type="region of interest" description="Disordered" evidence="1">
    <location>
        <begin position="57"/>
        <end position="89"/>
    </location>
</feature>
<feature type="compositionally biased region" description="Basic and acidic residues" evidence="1">
    <location>
        <begin position="77"/>
        <end position="89"/>
    </location>
</feature>
<gene>
    <name evidence="2" type="ORF">FCALED_LOCUS15956</name>
</gene>
<sequence>QPRRTDKRPHYDDTRDVHLADQYCEEEYNDDEYTSEEYYEENEYKIYLNTRSRSYPKNVVSKNKRRPVKFQNPPKTTVEELNMKESTSD</sequence>
<feature type="non-terminal residue" evidence="2">
    <location>
        <position position="1"/>
    </location>
</feature>
<accession>A0A9N9IQ55</accession>
<comment type="caution">
    <text evidence="2">The sequence shown here is derived from an EMBL/GenBank/DDBJ whole genome shotgun (WGS) entry which is preliminary data.</text>
</comment>
<name>A0A9N9IQ55_9GLOM</name>
<dbReference type="AlphaFoldDB" id="A0A9N9IQ55"/>
<keyword evidence="3" id="KW-1185">Reference proteome</keyword>
<evidence type="ECO:0000313" key="3">
    <source>
        <dbReference type="Proteomes" id="UP000789570"/>
    </source>
</evidence>
<organism evidence="2 3">
    <name type="scientific">Funneliformis caledonium</name>
    <dbReference type="NCBI Taxonomy" id="1117310"/>
    <lineage>
        <taxon>Eukaryota</taxon>
        <taxon>Fungi</taxon>
        <taxon>Fungi incertae sedis</taxon>
        <taxon>Mucoromycota</taxon>
        <taxon>Glomeromycotina</taxon>
        <taxon>Glomeromycetes</taxon>
        <taxon>Glomerales</taxon>
        <taxon>Glomeraceae</taxon>
        <taxon>Funneliformis</taxon>
    </lineage>
</organism>
<evidence type="ECO:0000313" key="2">
    <source>
        <dbReference type="EMBL" id="CAG8745945.1"/>
    </source>
</evidence>
<dbReference type="EMBL" id="CAJVPQ010016553">
    <property type="protein sequence ID" value="CAG8745945.1"/>
    <property type="molecule type" value="Genomic_DNA"/>
</dbReference>
<evidence type="ECO:0000256" key="1">
    <source>
        <dbReference type="SAM" id="MobiDB-lite"/>
    </source>
</evidence>